<dbReference type="InterPro" id="IPR059026">
    <property type="entry name" value="LpqB_N"/>
</dbReference>
<dbReference type="InterPro" id="IPR018910">
    <property type="entry name" value="LpqB_C"/>
</dbReference>
<dbReference type="Pfam" id="PF10647">
    <property type="entry name" value="Gmad1"/>
    <property type="match status" value="1"/>
</dbReference>
<evidence type="ECO:0000313" key="6">
    <source>
        <dbReference type="EMBL" id="PXY21440.1"/>
    </source>
</evidence>
<dbReference type="PROSITE" id="PS51257">
    <property type="entry name" value="PROKAR_LIPOPROTEIN"/>
    <property type="match status" value="1"/>
</dbReference>
<feature type="region of interest" description="Disordered" evidence="1">
    <location>
        <begin position="28"/>
        <end position="51"/>
    </location>
</feature>
<dbReference type="RefSeq" id="WP_112284657.1">
    <property type="nucleotide sequence ID" value="NZ_MASW01000006.1"/>
</dbReference>
<evidence type="ECO:0000259" key="5">
    <source>
        <dbReference type="Pfam" id="PF25976"/>
    </source>
</evidence>
<dbReference type="EMBL" id="MASW01000006">
    <property type="protein sequence ID" value="PXY21440.1"/>
    <property type="molecule type" value="Genomic_DNA"/>
</dbReference>
<evidence type="ECO:0000259" key="4">
    <source>
        <dbReference type="Pfam" id="PF10647"/>
    </source>
</evidence>
<feature type="signal peptide" evidence="2">
    <location>
        <begin position="1"/>
        <end position="23"/>
    </location>
</feature>
<accession>A0A2V4AZT8</accession>
<protein>
    <submittedName>
        <fullName evidence="6">Uncharacterized protein</fullName>
    </submittedName>
</protein>
<dbReference type="Pfam" id="PF25976">
    <property type="entry name" value="LpqB_N"/>
    <property type="match status" value="1"/>
</dbReference>
<dbReference type="InterPro" id="IPR019606">
    <property type="entry name" value="GerMN"/>
</dbReference>
<dbReference type="Pfam" id="PF10646">
    <property type="entry name" value="Germane"/>
    <property type="match status" value="1"/>
</dbReference>
<feature type="domain" description="Lipoprotein LpqB N-terminal" evidence="5">
    <location>
        <begin position="48"/>
        <end position="174"/>
    </location>
</feature>
<keyword evidence="2" id="KW-0732">Signal</keyword>
<feature type="domain" description="GerMN" evidence="3">
    <location>
        <begin position="181"/>
        <end position="291"/>
    </location>
</feature>
<gene>
    <name evidence="6" type="ORF">BAY60_26780</name>
</gene>
<evidence type="ECO:0000313" key="7">
    <source>
        <dbReference type="Proteomes" id="UP000249915"/>
    </source>
</evidence>
<dbReference type="AlphaFoldDB" id="A0A2V4AZT8"/>
<name>A0A2V4AZT8_9PSEU</name>
<organism evidence="6 7">
    <name type="scientific">Prauserella muralis</name>
    <dbReference type="NCBI Taxonomy" id="588067"/>
    <lineage>
        <taxon>Bacteria</taxon>
        <taxon>Bacillati</taxon>
        <taxon>Actinomycetota</taxon>
        <taxon>Actinomycetes</taxon>
        <taxon>Pseudonocardiales</taxon>
        <taxon>Pseudonocardiaceae</taxon>
        <taxon>Prauserella</taxon>
    </lineage>
</organism>
<sequence>MRRRRLRALLAGLTAVLTVSGCAAIPSESQPQAIPRENLGQPTQEIPEPARGLDPLSVVREFVRASAQPTSDYAASRAYLAANAREEWQPDQGLTIIEDEFSTVYAPDDDESTDSDEQLVTVRGTNVGRLGADSAFIPSDEPVGVPVRLRMQPDGQWRIVDAPGTILITESDFTDSYFRVPVYFFAPDSTAIVPDLRYVVARPQSGLPARVMDLLLSGPSNGLAGAVRNPLADATLDSNVTGANDGALLVPLTGVDGESLQEKQLMVAQVVRSLQTVTTSRIRLLSDGTSLVPGQHDWLPSEVPAYEALSSPKSELPGLMTVDSRIRSLGSGAPIAGPAGAGAYEVESAAQSITGGQLAVVESAGPRRVALRVGDYGRDNPVVDLPAQTLTRPSWRPPTSAGSQSNELWTVADGERVVRVSRAPDGRWTPQAVNATDLLAVGRISGLRLSRDGSRVAVIAGGQLVVASVVRSADSASVTLRSPRILQPGTLADVVDVDWLSQDTLIVATNSDSMPVARVSVDGLRLDGYSSANLTPPMQAITAAPGRPIVAADSTGLWTANDVGDVWRPHSHTLAGAEPFYPG</sequence>
<reference evidence="6 7" key="1">
    <citation type="submission" date="2016-07" db="EMBL/GenBank/DDBJ databases">
        <title>Draft genome sequence of Prauserella muralis DSM 45305, isolated from a mould-covered wall in an indoor environment.</title>
        <authorList>
            <person name="Ruckert C."/>
            <person name="Albersmeier A."/>
            <person name="Jiang C.-L."/>
            <person name="Jiang Y."/>
            <person name="Kalinowski J."/>
            <person name="Schneider O."/>
            <person name="Winkler A."/>
            <person name="Zotchev S.B."/>
        </authorList>
    </citation>
    <scope>NUCLEOTIDE SEQUENCE [LARGE SCALE GENOMIC DNA]</scope>
    <source>
        <strain evidence="6 7">DSM 45305</strain>
    </source>
</reference>
<dbReference type="OrthoDB" id="3226781at2"/>
<feature type="domain" description="Lipoprotein LpqB C-terminal" evidence="4">
    <location>
        <begin position="332"/>
        <end position="582"/>
    </location>
</feature>
<dbReference type="SUPFAM" id="SSF75011">
    <property type="entry name" value="3-carboxy-cis,cis-mucoante lactonizing enzyme"/>
    <property type="match status" value="1"/>
</dbReference>
<comment type="caution">
    <text evidence="6">The sequence shown here is derived from an EMBL/GenBank/DDBJ whole genome shotgun (WGS) entry which is preliminary data.</text>
</comment>
<evidence type="ECO:0000259" key="3">
    <source>
        <dbReference type="Pfam" id="PF10646"/>
    </source>
</evidence>
<dbReference type="Proteomes" id="UP000249915">
    <property type="component" value="Unassembled WGS sequence"/>
</dbReference>
<evidence type="ECO:0000256" key="2">
    <source>
        <dbReference type="SAM" id="SignalP"/>
    </source>
</evidence>
<evidence type="ECO:0000256" key="1">
    <source>
        <dbReference type="SAM" id="MobiDB-lite"/>
    </source>
</evidence>
<feature type="chain" id="PRO_5038619989" evidence="2">
    <location>
        <begin position="24"/>
        <end position="583"/>
    </location>
</feature>
<proteinExistence type="predicted"/>
<keyword evidence="7" id="KW-1185">Reference proteome</keyword>